<dbReference type="Gene3D" id="3.50.50.60">
    <property type="entry name" value="FAD/NAD(P)-binding domain"/>
    <property type="match status" value="3"/>
</dbReference>
<dbReference type="OrthoDB" id="4540221at2"/>
<dbReference type="GO" id="GO:0071949">
    <property type="term" value="F:FAD binding"/>
    <property type="evidence" value="ECO:0007669"/>
    <property type="project" value="InterPro"/>
</dbReference>
<sequence length="591" mass="67241">MYYSSGNYEAFARPLKPEGVDGKSAYIVGSGLAALAAACFLVRDGQMAGKHVHVLEKDPIPGGACDGYQYENVGYVMRGGREMDNHFECMWDLFRSVPSIETEGVSVLDEYYWLNKEDPNYSLCRATLNRGEDANTEGKFDISDKGAMEIMKLFFTANEELQDKRITDVFDSEVLDSNFWMYWRTMFAFENWHSALEMKLYIQRFIHHIGGLPDFKALRFTKYNQYESMILPMIKYLEGFGVQFHYGVKVVNVKFDCAGGKKQATSIELIRDGKEENIDLTENDLVFITNGGCVENSTIGDQNTPADYQTAIKAGGGWDMWRKIAAQDKSFGRPDKFCYDPEQTNWMSATVNTLDQRIVPYIQNICKRDPFSGKVVTGGIVTVKDSSWLLSWTINRQPQFRNQPKDQLLVWVYGLFSDKPGDYVKKPMRDCTGKEICMEWLYHIGVPEKEIEDMAENGANTVPCMMPYITAFFMPRAYGDRPDVVPQGAVNFAFLGQFAETKRDTIFTTEYSIRTGMEAVYTLLNIDRGVPEVWGSVYDVRDLLNATVQLRDGKKATDMKLGFVEKIVVKEALKKIAGTDIEKLLNEYHVI</sequence>
<gene>
    <name evidence="1" type="ORF">EDD76_103200</name>
</gene>
<evidence type="ECO:0000313" key="1">
    <source>
        <dbReference type="EMBL" id="TCL60009.1"/>
    </source>
</evidence>
<name>A0A4R1R3M5_9FIRM</name>
<dbReference type="PANTHER" id="PTHR37417:SF3">
    <property type="entry name" value="MYOSIN-CROSSREACTIVE PROTEIN"/>
    <property type="match status" value="1"/>
</dbReference>
<dbReference type="EMBL" id="SLUO01000003">
    <property type="protein sequence ID" value="TCL60009.1"/>
    <property type="molecule type" value="Genomic_DNA"/>
</dbReference>
<dbReference type="AlphaFoldDB" id="A0A4R1R3M5"/>
<reference evidence="1 2" key="1">
    <citation type="submission" date="2019-03" db="EMBL/GenBank/DDBJ databases">
        <title>Genomic Encyclopedia of Type Strains, Phase IV (KMG-IV): sequencing the most valuable type-strain genomes for metagenomic binning, comparative biology and taxonomic classification.</title>
        <authorList>
            <person name="Goeker M."/>
        </authorList>
    </citation>
    <scope>NUCLEOTIDE SEQUENCE [LARGE SCALE GENOMIC DNA]</scope>
    <source>
        <strain evidence="1 2">DSM 100556</strain>
    </source>
</reference>
<proteinExistence type="predicted"/>
<dbReference type="PANTHER" id="PTHR37417">
    <property type="entry name" value="67 KDA MYOSIN-CROSS-REACTIVE ANTIGEN FAMILY PROTEIN (AFU_ORTHOLOGUE AFUA_5G09970)"/>
    <property type="match status" value="1"/>
</dbReference>
<dbReference type="InterPro" id="IPR036188">
    <property type="entry name" value="FAD/NAD-bd_sf"/>
</dbReference>
<protein>
    <submittedName>
        <fullName evidence="1">Oleate hydratase</fullName>
    </submittedName>
</protein>
<dbReference type="RefSeq" id="WP_031389611.1">
    <property type="nucleotide sequence ID" value="NZ_JPNB01000001.1"/>
</dbReference>
<dbReference type="NCBIfam" id="NF010584">
    <property type="entry name" value="PRK13977.1"/>
    <property type="match status" value="1"/>
</dbReference>
<evidence type="ECO:0000313" key="2">
    <source>
        <dbReference type="Proteomes" id="UP000295718"/>
    </source>
</evidence>
<dbReference type="GO" id="GO:0050151">
    <property type="term" value="F:oleate hydratase activity"/>
    <property type="evidence" value="ECO:0007669"/>
    <property type="project" value="InterPro"/>
</dbReference>
<dbReference type="Proteomes" id="UP000295718">
    <property type="component" value="Unassembled WGS sequence"/>
</dbReference>
<accession>A0A4R1R3M5</accession>
<keyword evidence="2" id="KW-1185">Reference proteome</keyword>
<dbReference type="InterPro" id="IPR010354">
    <property type="entry name" value="Oleate_hydratase"/>
</dbReference>
<dbReference type="Pfam" id="PF06100">
    <property type="entry name" value="MCRA"/>
    <property type="match status" value="1"/>
</dbReference>
<organism evidence="1 2">
    <name type="scientific">Kineothrix alysoides</name>
    <dbReference type="NCBI Taxonomy" id="1469948"/>
    <lineage>
        <taxon>Bacteria</taxon>
        <taxon>Bacillati</taxon>
        <taxon>Bacillota</taxon>
        <taxon>Clostridia</taxon>
        <taxon>Lachnospirales</taxon>
        <taxon>Lachnospiraceae</taxon>
        <taxon>Kineothrix</taxon>
    </lineage>
</organism>
<comment type="caution">
    <text evidence="1">The sequence shown here is derived from an EMBL/GenBank/DDBJ whole genome shotgun (WGS) entry which is preliminary data.</text>
</comment>
<dbReference type="SUPFAM" id="SSF51905">
    <property type="entry name" value="FAD/NAD(P)-binding domain"/>
    <property type="match status" value="1"/>
</dbReference>
<dbReference type="GO" id="GO:0006631">
    <property type="term" value="P:fatty acid metabolic process"/>
    <property type="evidence" value="ECO:0007669"/>
    <property type="project" value="InterPro"/>
</dbReference>